<dbReference type="GO" id="GO:0080120">
    <property type="term" value="P:CAAX-box protein maturation"/>
    <property type="evidence" value="ECO:0007669"/>
    <property type="project" value="UniProtKB-ARBA"/>
</dbReference>
<feature type="transmembrane region" description="Helical" evidence="1">
    <location>
        <begin position="128"/>
        <end position="150"/>
    </location>
</feature>
<evidence type="ECO:0000313" key="3">
    <source>
        <dbReference type="EMBL" id="GBF33934.1"/>
    </source>
</evidence>
<feature type="transmembrane region" description="Helical" evidence="1">
    <location>
        <begin position="74"/>
        <end position="95"/>
    </location>
</feature>
<dbReference type="Pfam" id="PF02517">
    <property type="entry name" value="Rce1-like"/>
    <property type="match status" value="1"/>
</dbReference>
<keyword evidence="1" id="KW-0812">Transmembrane</keyword>
<dbReference type="AlphaFoldDB" id="A0A2L2XD50"/>
<feature type="transmembrane region" description="Helical" evidence="1">
    <location>
        <begin position="101"/>
        <end position="121"/>
    </location>
</feature>
<feature type="domain" description="CAAX prenyl protease 2/Lysostaphin resistance protein A-like" evidence="2">
    <location>
        <begin position="169"/>
        <end position="259"/>
    </location>
</feature>
<protein>
    <submittedName>
        <fullName evidence="3">CAAX amino terminal protease family protein</fullName>
    </submittedName>
</protein>
<accession>A0A2L2XD50</accession>
<feature type="transmembrane region" description="Helical" evidence="1">
    <location>
        <begin position="47"/>
        <end position="67"/>
    </location>
</feature>
<keyword evidence="1" id="KW-0472">Membrane</keyword>
<name>A0A2L2XD50_9FIRM</name>
<gene>
    <name evidence="3" type="ORF">DCCM_3045</name>
</gene>
<comment type="caution">
    <text evidence="3">The sequence shown here is derived from an EMBL/GenBank/DDBJ whole genome shotgun (WGS) entry which is preliminary data.</text>
</comment>
<feature type="transmembrane region" description="Helical" evidence="1">
    <location>
        <begin position="201"/>
        <end position="221"/>
    </location>
</feature>
<dbReference type="Proteomes" id="UP000239549">
    <property type="component" value="Unassembled WGS sequence"/>
</dbReference>
<feature type="transmembrane region" description="Helical" evidence="1">
    <location>
        <begin position="251"/>
        <end position="268"/>
    </location>
</feature>
<feature type="transmembrane region" description="Helical" evidence="1">
    <location>
        <begin position="24"/>
        <end position="41"/>
    </location>
</feature>
<dbReference type="OrthoDB" id="324900at2"/>
<evidence type="ECO:0000313" key="4">
    <source>
        <dbReference type="Proteomes" id="UP000239549"/>
    </source>
</evidence>
<keyword evidence="3" id="KW-0378">Hydrolase</keyword>
<dbReference type="EMBL" id="BFAV01000124">
    <property type="protein sequence ID" value="GBF33934.1"/>
    <property type="molecule type" value="Genomic_DNA"/>
</dbReference>
<dbReference type="GO" id="GO:0004175">
    <property type="term" value="F:endopeptidase activity"/>
    <property type="evidence" value="ECO:0007669"/>
    <property type="project" value="UniProtKB-ARBA"/>
</dbReference>
<feature type="transmembrane region" description="Helical" evidence="1">
    <location>
        <begin position="170"/>
        <end position="189"/>
    </location>
</feature>
<proteinExistence type="predicted"/>
<keyword evidence="3" id="KW-0645">Protease</keyword>
<reference evidence="4" key="1">
    <citation type="submission" date="2018-02" db="EMBL/GenBank/DDBJ databases">
        <title>Genome sequence of Desulfocucumis palustris strain NAW-5.</title>
        <authorList>
            <person name="Watanabe M."/>
            <person name="Kojima H."/>
            <person name="Fukui M."/>
        </authorList>
    </citation>
    <scope>NUCLEOTIDE SEQUENCE [LARGE SCALE GENOMIC DNA]</scope>
    <source>
        <strain evidence="4">NAW-5</strain>
    </source>
</reference>
<keyword evidence="4" id="KW-1185">Reference proteome</keyword>
<evidence type="ECO:0000256" key="1">
    <source>
        <dbReference type="SAM" id="Phobius"/>
    </source>
</evidence>
<sequence>MSRIQIYNEKSDAVTDGIVSSKDYLFIWLYAAAITMAEIFTAYYNPLFGIICHVVLLAALLAHASLAYKQSINLVYLSLSLAPLIRIMSLSMPLVDVPFMYWYLIISLPLFAASFSVMRFAGFKPREVGLTVGNLPLQLLVALLGVPLGLVEYLILKPTPLVPELTFQQVWLPALILLVSTGFLEEFIFRGVMYRAAVETLGSRHSIIYISFIFGVLHITHRSPVDLIFVFAVALLFSMAVGFLRSLLGVSLAHGLTNIGLYIIWPYLLK</sequence>
<organism evidence="3 4">
    <name type="scientific">Desulfocucumis palustris</name>
    <dbReference type="NCBI Taxonomy" id="1898651"/>
    <lineage>
        <taxon>Bacteria</taxon>
        <taxon>Bacillati</taxon>
        <taxon>Bacillota</taxon>
        <taxon>Clostridia</taxon>
        <taxon>Eubacteriales</taxon>
        <taxon>Desulfocucumaceae</taxon>
        <taxon>Desulfocucumis</taxon>
    </lineage>
</organism>
<evidence type="ECO:0000259" key="2">
    <source>
        <dbReference type="Pfam" id="PF02517"/>
    </source>
</evidence>
<dbReference type="InterPro" id="IPR003675">
    <property type="entry name" value="Rce1/LyrA-like_dom"/>
</dbReference>
<dbReference type="RefSeq" id="WP_104372254.1">
    <property type="nucleotide sequence ID" value="NZ_BFAV01000124.1"/>
</dbReference>
<feature type="transmembrane region" description="Helical" evidence="1">
    <location>
        <begin position="227"/>
        <end position="244"/>
    </location>
</feature>
<keyword evidence="1" id="KW-1133">Transmembrane helix</keyword>
<dbReference type="GO" id="GO:0006508">
    <property type="term" value="P:proteolysis"/>
    <property type="evidence" value="ECO:0007669"/>
    <property type="project" value="UniProtKB-KW"/>
</dbReference>